<protein>
    <submittedName>
        <fullName evidence="1">Uncharacterized protein</fullName>
    </submittedName>
</protein>
<evidence type="ECO:0000313" key="2">
    <source>
        <dbReference type="Proteomes" id="UP000324479"/>
    </source>
</evidence>
<evidence type="ECO:0000313" key="1">
    <source>
        <dbReference type="EMBL" id="KAA5540917.1"/>
    </source>
</evidence>
<dbReference type="Proteomes" id="UP000324479">
    <property type="component" value="Unassembled WGS sequence"/>
</dbReference>
<organism evidence="1 2">
    <name type="scientific">Roseiconus nitratireducens</name>
    <dbReference type="NCBI Taxonomy" id="2605748"/>
    <lineage>
        <taxon>Bacteria</taxon>
        <taxon>Pseudomonadati</taxon>
        <taxon>Planctomycetota</taxon>
        <taxon>Planctomycetia</taxon>
        <taxon>Pirellulales</taxon>
        <taxon>Pirellulaceae</taxon>
        <taxon>Roseiconus</taxon>
    </lineage>
</organism>
<proteinExistence type="predicted"/>
<name>A0A5M6D0B2_9BACT</name>
<comment type="caution">
    <text evidence="1">The sequence shown here is derived from an EMBL/GenBank/DDBJ whole genome shotgun (WGS) entry which is preliminary data.</text>
</comment>
<accession>A0A5M6D0B2</accession>
<gene>
    <name evidence="1" type="ORF">FYK55_18550</name>
</gene>
<dbReference type="AlphaFoldDB" id="A0A5M6D0B2"/>
<sequence>MKFLEEKEDLWACADGRWQPARAGSKAHTHLPAAPQCTGWILVRLETPPRHDVEGSRLLASQVTALFGLPIE</sequence>
<dbReference type="EMBL" id="VWOX01000011">
    <property type="protein sequence ID" value="KAA5540917.1"/>
    <property type="molecule type" value="Genomic_DNA"/>
</dbReference>
<keyword evidence="2" id="KW-1185">Reference proteome</keyword>
<dbReference type="RefSeq" id="WP_150077963.1">
    <property type="nucleotide sequence ID" value="NZ_VWOX01000011.1"/>
</dbReference>
<reference evidence="1 2" key="1">
    <citation type="submission" date="2019-08" db="EMBL/GenBank/DDBJ databases">
        <authorList>
            <person name="Dhanesh K."/>
            <person name="Kumar G."/>
            <person name="Sasikala C."/>
            <person name="Venkata Ramana C."/>
        </authorList>
    </citation>
    <scope>NUCLEOTIDE SEQUENCE [LARGE SCALE GENOMIC DNA]</scope>
    <source>
        <strain evidence="1 2">JC645</strain>
    </source>
</reference>